<dbReference type="InterPro" id="IPR017853">
    <property type="entry name" value="GH"/>
</dbReference>
<dbReference type="InterPro" id="IPR036962">
    <property type="entry name" value="Glyco_hydro_3_N_sf"/>
</dbReference>
<comment type="similarity">
    <text evidence="2">Belongs to the glycosyl hydrolase 3 family.</text>
</comment>
<sequence>RAGAVSVMINSGEVNGIPGHADYHLLTEILKETYQFHGFTVSDWEDIIRLNTRDQTADTPKEAVRQSVMAGVDMSMVPFDYSFYNLTLECVQDGSIPRSRLDDAVRRILRVKYALGLFDGNNAWPDSSALDTFNKPEYDATNLQAARQAIT</sequence>
<dbReference type="Gene3D" id="3.20.20.300">
    <property type="entry name" value="Glycoside hydrolase, family 3, N-terminal domain"/>
    <property type="match status" value="1"/>
</dbReference>
<dbReference type="AlphaFoldDB" id="A0A820NAE3"/>
<keyword evidence="5" id="KW-0378">Hydrolase</keyword>
<evidence type="ECO:0000313" key="9">
    <source>
        <dbReference type="Proteomes" id="UP000663844"/>
    </source>
</evidence>
<protein>
    <recommendedName>
        <fullName evidence="3">beta-glucosidase</fullName>
        <ecNumber evidence="3">3.2.1.21</ecNumber>
    </recommendedName>
</protein>
<name>A0A820NAE3_9BILA</name>
<evidence type="ECO:0000256" key="4">
    <source>
        <dbReference type="ARBA" id="ARBA00022729"/>
    </source>
</evidence>
<dbReference type="SUPFAM" id="SSF51445">
    <property type="entry name" value="(Trans)glycosidases"/>
    <property type="match status" value="1"/>
</dbReference>
<feature type="non-terminal residue" evidence="8">
    <location>
        <position position="1"/>
    </location>
</feature>
<keyword evidence="4" id="KW-0732">Signal</keyword>
<evidence type="ECO:0000256" key="1">
    <source>
        <dbReference type="ARBA" id="ARBA00000448"/>
    </source>
</evidence>
<dbReference type="InterPro" id="IPR051915">
    <property type="entry name" value="Cellulose_Degrad_GH3"/>
</dbReference>
<dbReference type="EC" id="3.2.1.21" evidence="3"/>
<reference evidence="8" key="1">
    <citation type="submission" date="2021-02" db="EMBL/GenBank/DDBJ databases">
        <authorList>
            <person name="Nowell W R."/>
        </authorList>
    </citation>
    <scope>NUCLEOTIDE SEQUENCE</scope>
</reference>
<organism evidence="8 9">
    <name type="scientific">Adineta steineri</name>
    <dbReference type="NCBI Taxonomy" id="433720"/>
    <lineage>
        <taxon>Eukaryota</taxon>
        <taxon>Metazoa</taxon>
        <taxon>Spiralia</taxon>
        <taxon>Gnathifera</taxon>
        <taxon>Rotifera</taxon>
        <taxon>Eurotatoria</taxon>
        <taxon>Bdelloidea</taxon>
        <taxon>Adinetida</taxon>
        <taxon>Adinetidae</taxon>
        <taxon>Adineta</taxon>
    </lineage>
</organism>
<dbReference type="InterPro" id="IPR001764">
    <property type="entry name" value="Glyco_hydro_3_N"/>
</dbReference>
<dbReference type="EMBL" id="CAJOAZ010024535">
    <property type="protein sequence ID" value="CAF4385396.1"/>
    <property type="molecule type" value="Genomic_DNA"/>
</dbReference>
<proteinExistence type="inferred from homology"/>
<evidence type="ECO:0000256" key="2">
    <source>
        <dbReference type="ARBA" id="ARBA00005336"/>
    </source>
</evidence>
<accession>A0A820NAE3</accession>
<comment type="caution">
    <text evidence="8">The sequence shown here is derived from an EMBL/GenBank/DDBJ whole genome shotgun (WGS) entry which is preliminary data.</text>
</comment>
<dbReference type="PANTHER" id="PTHR30620:SF16">
    <property type="entry name" value="LYSOSOMAL BETA GLUCOSIDASE"/>
    <property type="match status" value="1"/>
</dbReference>
<gene>
    <name evidence="8" type="ORF">OXD698_LOCUS50596</name>
</gene>
<feature type="domain" description="Glycoside hydrolase family 3 N-terminal" evidence="7">
    <location>
        <begin position="3"/>
        <end position="111"/>
    </location>
</feature>
<evidence type="ECO:0000256" key="3">
    <source>
        <dbReference type="ARBA" id="ARBA00012744"/>
    </source>
</evidence>
<evidence type="ECO:0000259" key="7">
    <source>
        <dbReference type="Pfam" id="PF00933"/>
    </source>
</evidence>
<evidence type="ECO:0000256" key="6">
    <source>
        <dbReference type="ARBA" id="ARBA00023295"/>
    </source>
</evidence>
<comment type="catalytic activity">
    <reaction evidence="1">
        <text>Hydrolysis of terminal, non-reducing beta-D-glucosyl residues with release of beta-D-glucose.</text>
        <dbReference type="EC" id="3.2.1.21"/>
    </reaction>
</comment>
<dbReference type="Proteomes" id="UP000663844">
    <property type="component" value="Unassembled WGS sequence"/>
</dbReference>
<dbReference type="GO" id="GO:0008422">
    <property type="term" value="F:beta-glucosidase activity"/>
    <property type="evidence" value="ECO:0007669"/>
    <property type="project" value="UniProtKB-EC"/>
</dbReference>
<dbReference type="GO" id="GO:0009251">
    <property type="term" value="P:glucan catabolic process"/>
    <property type="evidence" value="ECO:0007669"/>
    <property type="project" value="TreeGrafter"/>
</dbReference>
<evidence type="ECO:0000256" key="5">
    <source>
        <dbReference type="ARBA" id="ARBA00022801"/>
    </source>
</evidence>
<evidence type="ECO:0000313" key="8">
    <source>
        <dbReference type="EMBL" id="CAF4385396.1"/>
    </source>
</evidence>
<keyword evidence="6" id="KW-0326">Glycosidase</keyword>
<dbReference type="Pfam" id="PF00933">
    <property type="entry name" value="Glyco_hydro_3"/>
    <property type="match status" value="1"/>
</dbReference>
<feature type="non-terminal residue" evidence="8">
    <location>
        <position position="151"/>
    </location>
</feature>
<dbReference type="PANTHER" id="PTHR30620">
    <property type="entry name" value="PERIPLASMIC BETA-GLUCOSIDASE-RELATED"/>
    <property type="match status" value="1"/>
</dbReference>